<accession>A0A1S1YYQ4</accession>
<dbReference type="InterPro" id="IPR038371">
    <property type="entry name" value="Cu_polyphenol_OxRdtase_sf"/>
</dbReference>
<keyword evidence="6" id="KW-0862">Zinc</keyword>
<dbReference type="Proteomes" id="UP000179797">
    <property type="component" value="Unassembled WGS sequence"/>
</dbReference>
<evidence type="ECO:0000256" key="10">
    <source>
        <dbReference type="RuleBase" id="RU361274"/>
    </source>
</evidence>
<organism evidence="11 12">
    <name type="scientific">Flammeovirga pacifica</name>
    <dbReference type="NCBI Taxonomy" id="915059"/>
    <lineage>
        <taxon>Bacteria</taxon>
        <taxon>Pseudomonadati</taxon>
        <taxon>Bacteroidota</taxon>
        <taxon>Cytophagia</taxon>
        <taxon>Cytophagales</taxon>
        <taxon>Flammeovirgaceae</taxon>
        <taxon>Flammeovirga</taxon>
    </lineage>
</organism>
<evidence type="ECO:0000256" key="2">
    <source>
        <dbReference type="ARBA" id="ARBA00007353"/>
    </source>
</evidence>
<dbReference type="CDD" id="cd16833">
    <property type="entry name" value="YfiH"/>
    <property type="match status" value="1"/>
</dbReference>
<dbReference type="RefSeq" id="WP_044218522.1">
    <property type="nucleotide sequence ID" value="NZ_JRYR02000001.1"/>
</dbReference>
<evidence type="ECO:0000313" key="12">
    <source>
        <dbReference type="Proteomes" id="UP000179797"/>
    </source>
</evidence>
<sequence length="259" mass="28841">MIPTLSFDLLNKHGVHHFITTRKGGVSQPPFDELNLGNKKYDKTEDVNQNRKIVQLHLGGHHLFIGDQQHTNTIGVVKEDNLEDLISSPLPFPATDGLITNVKGIGLLTLAADCTPILLFDPIKKVIGAVHSGWKGTELKILTKAIQKMQTTFDVDSTSLIVCFGPFIKKETYEIGLDVAQLFEAAYPKNKDQILLPHPNSEKQYLDITTCQKIQCDDMGIKSSNIEFMPYNTFTDKRFYSARQASPNQTGRFGGAIIL</sequence>
<dbReference type="NCBIfam" id="TIGR00726">
    <property type="entry name" value="peptidoglycan editing factor PgeF"/>
    <property type="match status" value="1"/>
</dbReference>
<evidence type="ECO:0000256" key="8">
    <source>
        <dbReference type="ARBA" id="ARBA00048968"/>
    </source>
</evidence>
<evidence type="ECO:0000256" key="1">
    <source>
        <dbReference type="ARBA" id="ARBA00000553"/>
    </source>
</evidence>
<dbReference type="AlphaFoldDB" id="A0A1S1YYQ4"/>
<name>A0A1S1YYQ4_FLAPC</name>
<dbReference type="PANTHER" id="PTHR30616">
    <property type="entry name" value="UNCHARACTERIZED PROTEIN YFIH"/>
    <property type="match status" value="1"/>
</dbReference>
<evidence type="ECO:0000256" key="4">
    <source>
        <dbReference type="ARBA" id="ARBA00022723"/>
    </source>
</evidence>
<dbReference type="EMBL" id="JRYR02000001">
    <property type="protein sequence ID" value="OHX66144.1"/>
    <property type="molecule type" value="Genomic_DNA"/>
</dbReference>
<dbReference type="GO" id="GO:0005507">
    <property type="term" value="F:copper ion binding"/>
    <property type="evidence" value="ECO:0007669"/>
    <property type="project" value="TreeGrafter"/>
</dbReference>
<comment type="catalytic activity">
    <reaction evidence="9">
        <text>S-methyl-5'-thioadenosine + phosphate = 5-(methylsulfanyl)-alpha-D-ribose 1-phosphate + adenine</text>
        <dbReference type="Rhea" id="RHEA:11852"/>
        <dbReference type="ChEBI" id="CHEBI:16708"/>
        <dbReference type="ChEBI" id="CHEBI:17509"/>
        <dbReference type="ChEBI" id="CHEBI:43474"/>
        <dbReference type="ChEBI" id="CHEBI:58533"/>
        <dbReference type="EC" id="2.4.2.28"/>
    </reaction>
    <physiologicalReaction direction="left-to-right" evidence="9">
        <dbReference type="Rhea" id="RHEA:11853"/>
    </physiologicalReaction>
</comment>
<dbReference type="Gene3D" id="3.60.140.10">
    <property type="entry name" value="CNF1/YfiH-like putative cysteine hydrolases"/>
    <property type="match status" value="1"/>
</dbReference>
<evidence type="ECO:0000256" key="9">
    <source>
        <dbReference type="ARBA" id="ARBA00049893"/>
    </source>
</evidence>
<dbReference type="PANTHER" id="PTHR30616:SF2">
    <property type="entry name" value="PURINE NUCLEOSIDE PHOSPHORYLASE LACC1"/>
    <property type="match status" value="1"/>
</dbReference>
<evidence type="ECO:0000256" key="5">
    <source>
        <dbReference type="ARBA" id="ARBA00022801"/>
    </source>
</evidence>
<dbReference type="GO" id="GO:0016787">
    <property type="term" value="F:hydrolase activity"/>
    <property type="evidence" value="ECO:0007669"/>
    <property type="project" value="UniProtKB-KW"/>
</dbReference>
<gene>
    <name evidence="11" type="ORF">NH26_07165</name>
</gene>
<dbReference type="STRING" id="915059.NH26_07165"/>
<comment type="catalytic activity">
    <reaction evidence="1">
        <text>inosine + phosphate = alpha-D-ribose 1-phosphate + hypoxanthine</text>
        <dbReference type="Rhea" id="RHEA:27646"/>
        <dbReference type="ChEBI" id="CHEBI:17368"/>
        <dbReference type="ChEBI" id="CHEBI:17596"/>
        <dbReference type="ChEBI" id="CHEBI:43474"/>
        <dbReference type="ChEBI" id="CHEBI:57720"/>
        <dbReference type="EC" id="2.4.2.1"/>
    </reaction>
    <physiologicalReaction direction="left-to-right" evidence="1">
        <dbReference type="Rhea" id="RHEA:27647"/>
    </physiologicalReaction>
</comment>
<dbReference type="OrthoDB" id="4279at2"/>
<keyword evidence="3" id="KW-0808">Transferase</keyword>
<proteinExistence type="inferred from homology"/>
<comment type="caution">
    <text evidence="11">The sequence shown here is derived from an EMBL/GenBank/DDBJ whole genome shotgun (WGS) entry which is preliminary data.</text>
</comment>
<evidence type="ECO:0000256" key="3">
    <source>
        <dbReference type="ARBA" id="ARBA00022679"/>
    </source>
</evidence>
<evidence type="ECO:0000256" key="7">
    <source>
        <dbReference type="ARBA" id="ARBA00047989"/>
    </source>
</evidence>
<comment type="catalytic activity">
    <reaction evidence="8">
        <text>adenosine + phosphate = alpha-D-ribose 1-phosphate + adenine</text>
        <dbReference type="Rhea" id="RHEA:27642"/>
        <dbReference type="ChEBI" id="CHEBI:16335"/>
        <dbReference type="ChEBI" id="CHEBI:16708"/>
        <dbReference type="ChEBI" id="CHEBI:43474"/>
        <dbReference type="ChEBI" id="CHEBI:57720"/>
        <dbReference type="EC" id="2.4.2.1"/>
    </reaction>
    <physiologicalReaction direction="left-to-right" evidence="8">
        <dbReference type="Rhea" id="RHEA:27643"/>
    </physiologicalReaction>
</comment>
<dbReference type="SUPFAM" id="SSF64438">
    <property type="entry name" value="CNF1/YfiH-like putative cysteine hydrolases"/>
    <property type="match status" value="1"/>
</dbReference>
<dbReference type="InterPro" id="IPR011324">
    <property type="entry name" value="Cytotoxic_necrot_fac-like_cat"/>
</dbReference>
<keyword evidence="4" id="KW-0479">Metal-binding</keyword>
<dbReference type="GO" id="GO:0017061">
    <property type="term" value="F:S-methyl-5-thioadenosine phosphorylase activity"/>
    <property type="evidence" value="ECO:0007669"/>
    <property type="project" value="UniProtKB-EC"/>
</dbReference>
<dbReference type="InterPro" id="IPR003730">
    <property type="entry name" value="Cu_polyphenol_OxRdtase"/>
</dbReference>
<keyword evidence="12" id="KW-1185">Reference proteome</keyword>
<keyword evidence="5" id="KW-0378">Hydrolase</keyword>
<evidence type="ECO:0000313" key="11">
    <source>
        <dbReference type="EMBL" id="OHX66144.1"/>
    </source>
</evidence>
<evidence type="ECO:0000256" key="6">
    <source>
        <dbReference type="ARBA" id="ARBA00022833"/>
    </source>
</evidence>
<reference evidence="11 12" key="1">
    <citation type="journal article" date="2012" name="Int. J. Syst. Evol. Microbiol.">
        <title>Flammeovirga pacifica sp. nov., isolated from deep-sea sediment.</title>
        <authorList>
            <person name="Xu H."/>
            <person name="Fu Y."/>
            <person name="Yang N."/>
            <person name="Ding Z."/>
            <person name="Lai Q."/>
            <person name="Zeng R."/>
        </authorList>
    </citation>
    <scope>NUCLEOTIDE SEQUENCE [LARGE SCALE GENOMIC DNA]</scope>
    <source>
        <strain evidence="12">DSM 24597 / LMG 26175 / WPAGA1</strain>
    </source>
</reference>
<comment type="catalytic activity">
    <reaction evidence="7">
        <text>adenosine + H2O + H(+) = inosine + NH4(+)</text>
        <dbReference type="Rhea" id="RHEA:24408"/>
        <dbReference type="ChEBI" id="CHEBI:15377"/>
        <dbReference type="ChEBI" id="CHEBI:15378"/>
        <dbReference type="ChEBI" id="CHEBI:16335"/>
        <dbReference type="ChEBI" id="CHEBI:17596"/>
        <dbReference type="ChEBI" id="CHEBI:28938"/>
        <dbReference type="EC" id="3.5.4.4"/>
    </reaction>
    <physiologicalReaction direction="left-to-right" evidence="7">
        <dbReference type="Rhea" id="RHEA:24409"/>
    </physiologicalReaction>
</comment>
<dbReference type="Pfam" id="PF02578">
    <property type="entry name" value="Cu-oxidase_4"/>
    <property type="match status" value="1"/>
</dbReference>
<comment type="similarity">
    <text evidence="2 10">Belongs to the purine nucleoside phosphorylase YfiH/LACC1 family.</text>
</comment>
<protein>
    <recommendedName>
        <fullName evidence="10">Purine nucleoside phosphorylase</fullName>
    </recommendedName>
</protein>